<dbReference type="EMBL" id="JBBNAE010000009">
    <property type="protein sequence ID" value="KAK9096830.1"/>
    <property type="molecule type" value="Genomic_DNA"/>
</dbReference>
<dbReference type="GO" id="GO:0005783">
    <property type="term" value="C:endoplasmic reticulum"/>
    <property type="evidence" value="ECO:0007669"/>
    <property type="project" value="UniProtKB-ARBA"/>
</dbReference>
<comment type="subcellular location">
    <subcellularLocation>
        <location evidence="2 7">Membrane</location>
        <topology evidence="2 7">Multi-pass membrane protein</topology>
    </subcellularLocation>
</comment>
<keyword evidence="7" id="KW-0813">Transport</keyword>
<dbReference type="PANTHER" id="PTHR19317:SF84">
    <property type="entry name" value="PRA1 FAMILY PROTEIN"/>
    <property type="match status" value="1"/>
</dbReference>
<organism evidence="8 9">
    <name type="scientific">Stephania japonica</name>
    <dbReference type="NCBI Taxonomy" id="461633"/>
    <lineage>
        <taxon>Eukaryota</taxon>
        <taxon>Viridiplantae</taxon>
        <taxon>Streptophyta</taxon>
        <taxon>Embryophyta</taxon>
        <taxon>Tracheophyta</taxon>
        <taxon>Spermatophyta</taxon>
        <taxon>Magnoliopsida</taxon>
        <taxon>Ranunculales</taxon>
        <taxon>Menispermaceae</taxon>
        <taxon>Menispermoideae</taxon>
        <taxon>Cissampelideae</taxon>
        <taxon>Stephania</taxon>
    </lineage>
</organism>
<dbReference type="GO" id="GO:0005794">
    <property type="term" value="C:Golgi apparatus"/>
    <property type="evidence" value="ECO:0007669"/>
    <property type="project" value="TreeGrafter"/>
</dbReference>
<evidence type="ECO:0000256" key="6">
    <source>
        <dbReference type="ARBA" id="ARBA00023136"/>
    </source>
</evidence>
<name>A0AAP0ERA8_9MAGN</name>
<protein>
    <recommendedName>
        <fullName evidence="7">PRA1 family protein</fullName>
    </recommendedName>
</protein>
<evidence type="ECO:0000256" key="3">
    <source>
        <dbReference type="ARBA" id="ARBA00006483"/>
    </source>
</evidence>
<dbReference type="Proteomes" id="UP001417504">
    <property type="component" value="Unassembled WGS sequence"/>
</dbReference>
<evidence type="ECO:0000256" key="7">
    <source>
        <dbReference type="RuleBase" id="RU363107"/>
    </source>
</evidence>
<keyword evidence="4 7" id="KW-0812">Transmembrane</keyword>
<evidence type="ECO:0000256" key="4">
    <source>
        <dbReference type="ARBA" id="ARBA00022692"/>
    </source>
</evidence>
<comment type="caution">
    <text evidence="8">The sequence shown here is derived from an EMBL/GenBank/DDBJ whole genome shotgun (WGS) entry which is preliminary data.</text>
</comment>
<sequence length="201" mass="22685">MSTDPQRGYGTIPISNAESSSSGIEFISRAKERTKEIIATRRPWKELVDLSAFGKPDNSADAMVRIKRNLTYFRVNYAFIVLFILFLSLLWHPTSMIVFLIVFVGWFFLYFFRDEPLVVFNRTFGDRVVLVVLSIVTVVALAFTHVGLNVLVSLIIGAVLVVVHAAIRDANYQFLDEQEAAYEGLHSFVGGGQAQRGYERI</sequence>
<evidence type="ECO:0000256" key="5">
    <source>
        <dbReference type="ARBA" id="ARBA00022989"/>
    </source>
</evidence>
<keyword evidence="6 7" id="KW-0472">Membrane</keyword>
<dbReference type="GO" id="GO:0016192">
    <property type="term" value="P:vesicle-mediated transport"/>
    <property type="evidence" value="ECO:0007669"/>
    <property type="project" value="TreeGrafter"/>
</dbReference>
<dbReference type="AlphaFoldDB" id="A0AAP0ERA8"/>
<comment type="similarity">
    <text evidence="3 7">Belongs to the PRA1 family.</text>
</comment>
<feature type="transmembrane region" description="Helical" evidence="7">
    <location>
        <begin position="72"/>
        <end position="90"/>
    </location>
</feature>
<evidence type="ECO:0000256" key="2">
    <source>
        <dbReference type="ARBA" id="ARBA00004141"/>
    </source>
</evidence>
<evidence type="ECO:0000256" key="1">
    <source>
        <dbReference type="ARBA" id="ARBA00002501"/>
    </source>
</evidence>
<evidence type="ECO:0000313" key="8">
    <source>
        <dbReference type="EMBL" id="KAK9096830.1"/>
    </source>
</evidence>
<evidence type="ECO:0000313" key="9">
    <source>
        <dbReference type="Proteomes" id="UP001417504"/>
    </source>
</evidence>
<proteinExistence type="inferred from homology"/>
<feature type="transmembrane region" description="Helical" evidence="7">
    <location>
        <begin position="124"/>
        <end position="144"/>
    </location>
</feature>
<dbReference type="PANTHER" id="PTHR19317">
    <property type="entry name" value="PRENYLATED RAB ACCEPTOR 1-RELATED"/>
    <property type="match status" value="1"/>
</dbReference>
<dbReference type="Pfam" id="PF03208">
    <property type="entry name" value="PRA1"/>
    <property type="match status" value="1"/>
</dbReference>
<reference evidence="8 9" key="1">
    <citation type="submission" date="2024-01" db="EMBL/GenBank/DDBJ databases">
        <title>Genome assemblies of Stephania.</title>
        <authorList>
            <person name="Yang L."/>
        </authorList>
    </citation>
    <scope>NUCLEOTIDE SEQUENCE [LARGE SCALE GENOMIC DNA]</scope>
    <source>
        <strain evidence="8">QJT</strain>
        <tissue evidence="8">Leaf</tissue>
    </source>
</reference>
<keyword evidence="9" id="KW-1185">Reference proteome</keyword>
<feature type="transmembrane region" description="Helical" evidence="7">
    <location>
        <begin position="150"/>
        <end position="167"/>
    </location>
</feature>
<gene>
    <name evidence="8" type="ORF">Sjap_022327</name>
</gene>
<dbReference type="InterPro" id="IPR004895">
    <property type="entry name" value="Prenylated_rab_accept_PRA1"/>
</dbReference>
<accession>A0AAP0ERA8</accession>
<keyword evidence="5 7" id="KW-1133">Transmembrane helix</keyword>
<comment type="function">
    <text evidence="1 7">May be involved in both secretory and endocytic intracellular trafficking in the endosomal/prevacuolar compartments.</text>
</comment>
<dbReference type="GO" id="GO:0016020">
    <property type="term" value="C:membrane"/>
    <property type="evidence" value="ECO:0007669"/>
    <property type="project" value="UniProtKB-SubCell"/>
</dbReference>
<feature type="transmembrane region" description="Helical" evidence="7">
    <location>
        <begin position="96"/>
        <end position="112"/>
    </location>
</feature>